<accession>A0ABX2C5I3</accession>
<gene>
    <name evidence="2" type="ORF">HL667_00935</name>
</gene>
<dbReference type="PANTHER" id="PTHR43792">
    <property type="entry name" value="GNAT FAMILY, PUTATIVE (AFU_ORTHOLOGUE AFUA_3G00765)-RELATED-RELATED"/>
    <property type="match status" value="1"/>
</dbReference>
<dbReference type="InterPro" id="IPR000182">
    <property type="entry name" value="GNAT_dom"/>
</dbReference>
<sequence length="185" mass="20672">MTISSQRLILREWRDEDRAPFAAMSADPAVMQFLRALPTRQACDQWIDFQIAHQAEHGFGFWVVETRASGAFLGAVGLFRVFFDASFTPAVEIGWRLARHAWGQGIASEAARAALDFGFNTLGLDEIIAYAAPANQASQNVMRKLGMIRDEASDFDHPRVEADSPLRRQVMYRLSRAAWASEAVP</sequence>
<name>A0ABX2C5I3_9BRAD</name>
<organism evidence="2 3">
    <name type="scientific">Bradyrhizobium aeschynomenes</name>
    <dbReference type="NCBI Taxonomy" id="2734909"/>
    <lineage>
        <taxon>Bacteria</taxon>
        <taxon>Pseudomonadati</taxon>
        <taxon>Pseudomonadota</taxon>
        <taxon>Alphaproteobacteria</taxon>
        <taxon>Hyphomicrobiales</taxon>
        <taxon>Nitrobacteraceae</taxon>
        <taxon>Bradyrhizobium</taxon>
    </lineage>
</organism>
<dbReference type="PANTHER" id="PTHR43792:SF1">
    <property type="entry name" value="N-ACETYLTRANSFERASE DOMAIN-CONTAINING PROTEIN"/>
    <property type="match status" value="1"/>
</dbReference>
<dbReference type="RefSeq" id="WP_172108123.1">
    <property type="nucleotide sequence ID" value="NZ_JABFDM010000002.1"/>
</dbReference>
<reference evidence="2" key="1">
    <citation type="submission" date="2020-05" db="EMBL/GenBank/DDBJ databases">
        <title>Nod-independent and nitrogen-fixing Bradyrhizobium aeschynomene sp. nov. isolated from nodules of Aeschynomene indica.</title>
        <authorList>
            <person name="Zhang Z."/>
        </authorList>
    </citation>
    <scope>NUCLEOTIDE SEQUENCE</scope>
    <source>
        <strain evidence="2">83012</strain>
    </source>
</reference>
<dbReference type="EMBL" id="JABFDN010000001">
    <property type="protein sequence ID" value="NPU63557.1"/>
    <property type="molecule type" value="Genomic_DNA"/>
</dbReference>
<evidence type="ECO:0000313" key="2">
    <source>
        <dbReference type="EMBL" id="NPU63557.1"/>
    </source>
</evidence>
<dbReference type="InterPro" id="IPR051531">
    <property type="entry name" value="N-acetyltransferase"/>
</dbReference>
<comment type="caution">
    <text evidence="2">The sequence shown here is derived from an EMBL/GenBank/DDBJ whole genome shotgun (WGS) entry which is preliminary data.</text>
</comment>
<dbReference type="Gene3D" id="3.40.630.30">
    <property type="match status" value="1"/>
</dbReference>
<protein>
    <submittedName>
        <fullName evidence="2">GNAT family N-acetyltransferase</fullName>
    </submittedName>
</protein>
<keyword evidence="3" id="KW-1185">Reference proteome</keyword>
<dbReference type="Pfam" id="PF13302">
    <property type="entry name" value="Acetyltransf_3"/>
    <property type="match status" value="1"/>
</dbReference>
<dbReference type="Proteomes" id="UP000886476">
    <property type="component" value="Unassembled WGS sequence"/>
</dbReference>
<dbReference type="InterPro" id="IPR016181">
    <property type="entry name" value="Acyl_CoA_acyltransferase"/>
</dbReference>
<proteinExistence type="predicted"/>
<feature type="domain" description="N-acetyltransferase" evidence="1">
    <location>
        <begin position="8"/>
        <end position="167"/>
    </location>
</feature>
<evidence type="ECO:0000313" key="3">
    <source>
        <dbReference type="Proteomes" id="UP000886476"/>
    </source>
</evidence>
<dbReference type="PROSITE" id="PS51186">
    <property type="entry name" value="GNAT"/>
    <property type="match status" value="1"/>
</dbReference>
<dbReference type="SUPFAM" id="SSF55729">
    <property type="entry name" value="Acyl-CoA N-acyltransferases (Nat)"/>
    <property type="match status" value="1"/>
</dbReference>
<evidence type="ECO:0000259" key="1">
    <source>
        <dbReference type="PROSITE" id="PS51186"/>
    </source>
</evidence>